<name>A0AAN8XEJ1_HALRR</name>
<protein>
    <submittedName>
        <fullName evidence="1">Uncharacterized protein</fullName>
    </submittedName>
</protein>
<dbReference type="AlphaFoldDB" id="A0AAN8XEJ1"/>
<evidence type="ECO:0000313" key="1">
    <source>
        <dbReference type="EMBL" id="KAK7078973.1"/>
    </source>
</evidence>
<dbReference type="Proteomes" id="UP001381693">
    <property type="component" value="Unassembled WGS sequence"/>
</dbReference>
<evidence type="ECO:0000313" key="2">
    <source>
        <dbReference type="Proteomes" id="UP001381693"/>
    </source>
</evidence>
<dbReference type="EMBL" id="JAXCGZ010007613">
    <property type="protein sequence ID" value="KAK7078973.1"/>
    <property type="molecule type" value="Genomic_DNA"/>
</dbReference>
<proteinExistence type="predicted"/>
<feature type="non-terminal residue" evidence="1">
    <location>
        <position position="1"/>
    </location>
</feature>
<accession>A0AAN8XEJ1</accession>
<organism evidence="1 2">
    <name type="scientific">Halocaridina rubra</name>
    <name type="common">Hawaiian red shrimp</name>
    <dbReference type="NCBI Taxonomy" id="373956"/>
    <lineage>
        <taxon>Eukaryota</taxon>
        <taxon>Metazoa</taxon>
        <taxon>Ecdysozoa</taxon>
        <taxon>Arthropoda</taxon>
        <taxon>Crustacea</taxon>
        <taxon>Multicrustacea</taxon>
        <taxon>Malacostraca</taxon>
        <taxon>Eumalacostraca</taxon>
        <taxon>Eucarida</taxon>
        <taxon>Decapoda</taxon>
        <taxon>Pleocyemata</taxon>
        <taxon>Caridea</taxon>
        <taxon>Atyoidea</taxon>
        <taxon>Atyidae</taxon>
        <taxon>Halocaridina</taxon>
    </lineage>
</organism>
<keyword evidence="2" id="KW-1185">Reference proteome</keyword>
<comment type="caution">
    <text evidence="1">The sequence shown here is derived from an EMBL/GenBank/DDBJ whole genome shotgun (WGS) entry which is preliminary data.</text>
</comment>
<sequence>GQHRQNMIGRTEKAWNFAQTSEIPWTRDWNCSEGISPGTLRSSGIGTGIKQGMECHMDLRDPLE</sequence>
<reference evidence="1 2" key="1">
    <citation type="submission" date="2023-11" db="EMBL/GenBank/DDBJ databases">
        <title>Halocaridina rubra genome assembly.</title>
        <authorList>
            <person name="Smith C."/>
        </authorList>
    </citation>
    <scope>NUCLEOTIDE SEQUENCE [LARGE SCALE GENOMIC DNA]</scope>
    <source>
        <strain evidence="1">EP-1</strain>
        <tissue evidence="1">Whole</tissue>
    </source>
</reference>
<gene>
    <name evidence="1" type="ORF">SK128_000462</name>
</gene>